<feature type="transmembrane region" description="Helical" evidence="1">
    <location>
        <begin position="206"/>
        <end position="224"/>
    </location>
</feature>
<feature type="transmembrane region" description="Helical" evidence="1">
    <location>
        <begin position="173"/>
        <end position="194"/>
    </location>
</feature>
<feature type="transmembrane region" description="Helical" evidence="1">
    <location>
        <begin position="136"/>
        <end position="161"/>
    </location>
</feature>
<dbReference type="AlphaFoldDB" id="A0A934SF63"/>
<feature type="transmembrane region" description="Helical" evidence="1">
    <location>
        <begin position="21"/>
        <end position="42"/>
    </location>
</feature>
<organism evidence="2 3">
    <name type="scientific">Paracoccus caeni</name>
    <dbReference type="NCBI Taxonomy" id="657651"/>
    <lineage>
        <taxon>Bacteria</taxon>
        <taxon>Pseudomonadati</taxon>
        <taxon>Pseudomonadota</taxon>
        <taxon>Alphaproteobacteria</taxon>
        <taxon>Rhodobacterales</taxon>
        <taxon>Paracoccaceae</taxon>
        <taxon>Paracoccus</taxon>
    </lineage>
</organism>
<dbReference type="EMBL" id="JAEPRQ010000003">
    <property type="protein sequence ID" value="MBK4216264.1"/>
    <property type="molecule type" value="Genomic_DNA"/>
</dbReference>
<proteinExistence type="predicted"/>
<comment type="caution">
    <text evidence="2">The sequence shown here is derived from an EMBL/GenBank/DDBJ whole genome shotgun (WGS) entry which is preliminary data.</text>
</comment>
<name>A0A934SF63_9RHOB</name>
<keyword evidence="3" id="KW-1185">Reference proteome</keyword>
<dbReference type="Proteomes" id="UP000640485">
    <property type="component" value="Unassembled WGS sequence"/>
</dbReference>
<gene>
    <name evidence="2" type="ORF">JJJ17_10035</name>
</gene>
<sequence length="239" mass="25767">MRNDQGLSQKAHNDLVLSFLSVRRAIGVLGFFLPLALIAFALVTGQFLPSISDAFFTPMRDIFVGTMMAQAVFLWSYEGFRPNSGELISDKATARIAAVAAAMVGLAPTNMTPGTEGATELPCTLLQCVMGTGPAAMIHMIAAAVFFAALAIYCLVLFVRGEPDSPEKRASNAIYSACGWIIVVSITLIGILFLTGLDESLRWLRPVFWLETIATFAFATSWLVKGDSLRPLVRAVAAR</sequence>
<accession>A0A934SF63</accession>
<evidence type="ECO:0000256" key="1">
    <source>
        <dbReference type="SAM" id="Phobius"/>
    </source>
</evidence>
<evidence type="ECO:0008006" key="4">
    <source>
        <dbReference type="Google" id="ProtNLM"/>
    </source>
</evidence>
<evidence type="ECO:0000313" key="3">
    <source>
        <dbReference type="Proteomes" id="UP000640485"/>
    </source>
</evidence>
<evidence type="ECO:0000313" key="2">
    <source>
        <dbReference type="EMBL" id="MBK4216264.1"/>
    </source>
</evidence>
<reference evidence="2" key="1">
    <citation type="submission" date="2021-01" db="EMBL/GenBank/DDBJ databases">
        <title>Paracoccus amoyensis sp. nov., isolated from the surface seawater along the coast of Xiamen Island, China.</title>
        <authorList>
            <person name="Lyu L."/>
        </authorList>
    </citation>
    <scope>NUCLEOTIDE SEQUENCE</scope>
    <source>
        <strain evidence="2">MJ17</strain>
    </source>
</reference>
<keyword evidence="1" id="KW-1133">Transmembrane helix</keyword>
<keyword evidence="1" id="KW-0812">Transmembrane</keyword>
<dbReference type="RefSeq" id="WP_200685997.1">
    <property type="nucleotide sequence ID" value="NZ_JAEPRQ010000003.1"/>
</dbReference>
<keyword evidence="1" id="KW-0472">Membrane</keyword>
<protein>
    <recommendedName>
        <fullName evidence="4">DUF998 domain-containing protein</fullName>
    </recommendedName>
</protein>